<proteinExistence type="predicted"/>
<evidence type="ECO:0000313" key="3">
    <source>
        <dbReference type="Proteomes" id="UP000233398"/>
    </source>
</evidence>
<comment type="caution">
    <text evidence="2">The sequence shown here is derived from an EMBL/GenBank/DDBJ whole genome shotgun (WGS) entry which is preliminary data.</text>
</comment>
<name>A0A2N0VK49_9BACT</name>
<protein>
    <submittedName>
        <fullName evidence="2">Uncharacterized protein</fullName>
    </submittedName>
</protein>
<reference evidence="2 3" key="1">
    <citation type="submission" date="2017-11" db="EMBL/GenBank/DDBJ databases">
        <title>Rhodohalobacter 15182 sp. nov., isolated from a salt lake.</title>
        <authorList>
            <person name="Han S."/>
        </authorList>
    </citation>
    <scope>NUCLEOTIDE SEQUENCE [LARGE SCALE GENOMIC DNA]</scope>
    <source>
        <strain evidence="2 3">15182</strain>
    </source>
</reference>
<dbReference type="AlphaFoldDB" id="A0A2N0VK49"/>
<dbReference type="OrthoDB" id="1524398at2"/>
<sequence length="174" mass="20521">MTDRLEIEEKYSRFWPIIAVISGLAAVVLFAFYLIVDEVLIEGYLRLISFSFFALMVLSLFKVKDGKVEIVFETENNTIYLTYYVRDRLVYEEDFSLDKIKDLKVDYMPNKSLYNDFAKKDRCVRFKKGKSDDWLYMAQLFGRVIPLTQSNAEKIADFVRSKIEEKDEIELPKS</sequence>
<gene>
    <name evidence="2" type="ORF">CWD77_03450</name>
</gene>
<feature type="transmembrane region" description="Helical" evidence="1">
    <location>
        <begin position="14"/>
        <end position="36"/>
    </location>
</feature>
<organism evidence="2 3">
    <name type="scientific">Rhodohalobacter barkolensis</name>
    <dbReference type="NCBI Taxonomy" id="2053187"/>
    <lineage>
        <taxon>Bacteria</taxon>
        <taxon>Pseudomonadati</taxon>
        <taxon>Balneolota</taxon>
        <taxon>Balneolia</taxon>
        <taxon>Balneolales</taxon>
        <taxon>Balneolaceae</taxon>
        <taxon>Rhodohalobacter</taxon>
    </lineage>
</organism>
<dbReference type="Proteomes" id="UP000233398">
    <property type="component" value="Unassembled WGS sequence"/>
</dbReference>
<keyword evidence="1" id="KW-1133">Transmembrane helix</keyword>
<evidence type="ECO:0000256" key="1">
    <source>
        <dbReference type="SAM" id="Phobius"/>
    </source>
</evidence>
<dbReference type="RefSeq" id="WP_101071825.1">
    <property type="nucleotide sequence ID" value="NZ_PISP01000001.1"/>
</dbReference>
<keyword evidence="3" id="KW-1185">Reference proteome</keyword>
<keyword evidence="1" id="KW-0472">Membrane</keyword>
<evidence type="ECO:0000313" key="2">
    <source>
        <dbReference type="EMBL" id="PKD44534.1"/>
    </source>
</evidence>
<accession>A0A2N0VK49</accession>
<feature type="transmembrane region" description="Helical" evidence="1">
    <location>
        <begin position="43"/>
        <end position="61"/>
    </location>
</feature>
<dbReference type="EMBL" id="PISP01000001">
    <property type="protein sequence ID" value="PKD44534.1"/>
    <property type="molecule type" value="Genomic_DNA"/>
</dbReference>
<keyword evidence="1" id="KW-0812">Transmembrane</keyword>